<dbReference type="GO" id="GO:0005524">
    <property type="term" value="F:ATP binding"/>
    <property type="evidence" value="ECO:0007669"/>
    <property type="project" value="UniProtKB-KW"/>
</dbReference>
<dbReference type="InterPro" id="IPR003593">
    <property type="entry name" value="AAA+_ATPase"/>
</dbReference>
<dbReference type="InterPro" id="IPR027417">
    <property type="entry name" value="P-loop_NTPase"/>
</dbReference>
<protein>
    <submittedName>
        <fullName evidence="5">ATP-binding cassette domain-containing protein</fullName>
    </submittedName>
</protein>
<sequence>MTSGTLPGTLPGTTPPAPPKIRIRDLHKAFGDKKVLDGVSLDVAQGTSFVIIGGSGSGKSVLLRCILGLMTPDAGSIEIDGEDVLSAPAHRRDALRSEVGMLFQNAALFDSLPVWENVTFGLLARNKLSRKNAHTHAGSILAQVGLDPSVGDLYPSELSGGMQKRVGLARAIAAQPDILFFDEPTTGLDPIMGAVIDGLIVDCVKKLGSTAIAITHDMASAQRIGDEAAMLYQGKLIWQGAAGSLMHSGNPYVDQFTHGRREGPIAMELRR</sequence>
<keyword evidence="1" id="KW-0813">Transport</keyword>
<name>A0A939HG02_9PROT</name>
<reference evidence="5" key="1">
    <citation type="submission" date="2021-03" db="EMBL/GenBank/DDBJ databases">
        <title>The complete genome sequence of Acetobacter sp. TBRC 12339.</title>
        <authorList>
            <person name="Charoenyingcharoen P."/>
            <person name="Yukphan P."/>
        </authorList>
    </citation>
    <scope>NUCLEOTIDE SEQUENCE</scope>
    <source>
        <strain evidence="5">TBRC 12339</strain>
    </source>
</reference>
<dbReference type="Proteomes" id="UP000664073">
    <property type="component" value="Unassembled WGS sequence"/>
</dbReference>
<dbReference type="EMBL" id="JAFVMH010000001">
    <property type="protein sequence ID" value="MBO1323713.1"/>
    <property type="molecule type" value="Genomic_DNA"/>
</dbReference>
<dbReference type="Gene3D" id="3.40.50.300">
    <property type="entry name" value="P-loop containing nucleotide triphosphate hydrolases"/>
    <property type="match status" value="1"/>
</dbReference>
<evidence type="ECO:0000259" key="4">
    <source>
        <dbReference type="PROSITE" id="PS50893"/>
    </source>
</evidence>
<keyword evidence="2" id="KW-0547">Nucleotide-binding</keyword>
<comment type="caution">
    <text evidence="5">The sequence shown here is derived from an EMBL/GenBank/DDBJ whole genome shotgun (WGS) entry which is preliminary data.</text>
</comment>
<keyword evidence="6" id="KW-1185">Reference proteome</keyword>
<dbReference type="SUPFAM" id="SSF52540">
    <property type="entry name" value="P-loop containing nucleoside triphosphate hydrolases"/>
    <property type="match status" value="1"/>
</dbReference>
<gene>
    <name evidence="5" type="ORF">J2D77_00895</name>
</gene>
<dbReference type="InterPro" id="IPR003439">
    <property type="entry name" value="ABC_transporter-like_ATP-bd"/>
</dbReference>
<dbReference type="PROSITE" id="PS00211">
    <property type="entry name" value="ABC_TRANSPORTER_1"/>
    <property type="match status" value="1"/>
</dbReference>
<organism evidence="5 6">
    <name type="scientific">Acetobacter garciniae</name>
    <dbReference type="NCBI Taxonomy" id="2817435"/>
    <lineage>
        <taxon>Bacteria</taxon>
        <taxon>Pseudomonadati</taxon>
        <taxon>Pseudomonadota</taxon>
        <taxon>Alphaproteobacteria</taxon>
        <taxon>Acetobacterales</taxon>
        <taxon>Acetobacteraceae</taxon>
        <taxon>Acetobacter</taxon>
    </lineage>
</organism>
<evidence type="ECO:0000256" key="2">
    <source>
        <dbReference type="ARBA" id="ARBA00022741"/>
    </source>
</evidence>
<evidence type="ECO:0000256" key="3">
    <source>
        <dbReference type="ARBA" id="ARBA00022840"/>
    </source>
</evidence>
<dbReference type="SMART" id="SM00382">
    <property type="entry name" value="AAA"/>
    <property type="match status" value="1"/>
</dbReference>
<dbReference type="Pfam" id="PF00005">
    <property type="entry name" value="ABC_tran"/>
    <property type="match status" value="1"/>
</dbReference>
<dbReference type="PROSITE" id="PS50893">
    <property type="entry name" value="ABC_TRANSPORTER_2"/>
    <property type="match status" value="1"/>
</dbReference>
<dbReference type="AlphaFoldDB" id="A0A939HG02"/>
<dbReference type="GO" id="GO:0016887">
    <property type="term" value="F:ATP hydrolysis activity"/>
    <property type="evidence" value="ECO:0007669"/>
    <property type="project" value="InterPro"/>
</dbReference>
<evidence type="ECO:0000313" key="6">
    <source>
        <dbReference type="Proteomes" id="UP000664073"/>
    </source>
</evidence>
<dbReference type="InterPro" id="IPR017871">
    <property type="entry name" value="ABC_transporter-like_CS"/>
</dbReference>
<accession>A0A939HG02</accession>
<dbReference type="RefSeq" id="WP_207844194.1">
    <property type="nucleotide sequence ID" value="NZ_JAFVMH010000001.1"/>
</dbReference>
<dbReference type="PANTHER" id="PTHR43023">
    <property type="entry name" value="PROTEIN TRIGALACTOSYLDIACYLGLYCEROL 3, CHLOROPLASTIC"/>
    <property type="match status" value="1"/>
</dbReference>
<proteinExistence type="predicted"/>
<feature type="domain" description="ABC transporter" evidence="4">
    <location>
        <begin position="21"/>
        <end position="258"/>
    </location>
</feature>
<evidence type="ECO:0000256" key="1">
    <source>
        <dbReference type="ARBA" id="ARBA00022448"/>
    </source>
</evidence>
<keyword evidence="3 5" id="KW-0067">ATP-binding</keyword>
<dbReference type="PANTHER" id="PTHR43023:SF3">
    <property type="entry name" value="PROTEIN TRIGALACTOSYLDIACYLGLYCEROL 3, CHLOROPLASTIC"/>
    <property type="match status" value="1"/>
</dbReference>
<evidence type="ECO:0000313" key="5">
    <source>
        <dbReference type="EMBL" id="MBO1323713.1"/>
    </source>
</evidence>